<evidence type="ECO:0000259" key="4">
    <source>
        <dbReference type="Pfam" id="PF07655"/>
    </source>
</evidence>
<dbReference type="PRINTS" id="PR00811">
    <property type="entry name" value="BCTERIALGSPD"/>
</dbReference>
<dbReference type="AlphaFoldDB" id="A0AAV3U871"/>
<dbReference type="Proteomes" id="UP001409585">
    <property type="component" value="Unassembled WGS sequence"/>
</dbReference>
<comment type="caution">
    <text evidence="5">The sequence shown here is derived from an EMBL/GenBank/DDBJ whole genome shotgun (WGS) entry which is preliminary data.</text>
</comment>
<dbReference type="PROSITE" id="PS00875">
    <property type="entry name" value="T2SP_D"/>
    <property type="match status" value="1"/>
</dbReference>
<dbReference type="InterPro" id="IPR050810">
    <property type="entry name" value="Bact_Secretion_Sys_Channel"/>
</dbReference>
<evidence type="ECO:0000256" key="1">
    <source>
        <dbReference type="SAM" id="MobiDB-lite"/>
    </source>
</evidence>
<evidence type="ECO:0000313" key="6">
    <source>
        <dbReference type="Proteomes" id="UP001409585"/>
    </source>
</evidence>
<gene>
    <name evidence="5" type="ORF">GCM10025791_41430</name>
</gene>
<feature type="domain" description="Secretin N-terminal" evidence="4">
    <location>
        <begin position="143"/>
        <end position="217"/>
    </location>
</feature>
<dbReference type="InterPro" id="IPR004845">
    <property type="entry name" value="T2SS_GspD_CS"/>
</dbReference>
<name>A0AAV3U871_9ALTE</name>
<feature type="region of interest" description="Disordered" evidence="1">
    <location>
        <begin position="167"/>
        <end position="189"/>
    </location>
</feature>
<dbReference type="EMBL" id="BAABLX010000073">
    <property type="protein sequence ID" value="GAA4956779.1"/>
    <property type="molecule type" value="Genomic_DNA"/>
</dbReference>
<dbReference type="GO" id="GO:0009306">
    <property type="term" value="P:protein secretion"/>
    <property type="evidence" value="ECO:0007669"/>
    <property type="project" value="InterPro"/>
</dbReference>
<sequence>MIKPVNAVGLGALCWLLTACQSIPPTQANSTTTEPAKTPNAAIPQPVRGTPSLPIPASKPDISESIHTVVVSDVPLRELLFSLARDAKLDLDLDVAAKGLVTINAIRQPLSLILERIVASNDLRYSIKNSVLKIEKDTPFIRNYAVDYLNITRSAVGKVSVSTQISATGQGAGDTGGESGSGDNNSSTKVENISEHNFWLALENNIATVLGATYEGETHPDIFLNRGAGLVGVRANSRKHREIQQLIDEIQNSSQRQVLIEATIAEVTLNDSFQAGIDWSQVSQDVGDAWSLSQNMTDISLFDRPSFNFTVNRDKSNGDSLQGTLSALETFGDVRVMSSPKIMAMNNQTALLKVVDNLVYFTVDVNIDEGDDNSGRLYTYESEIHTVPVGFVMGVTPFVSEAGEVTLNVRPTISRVIGQQRDPNPALAEANVVSEIPIIQVREVESILKVNSGDVAVIGGLMQDEKKKTSRGVPGISRIPYVGSLFKYQDDNKNKTELVIFIKPVVVRQASIDKDLRGFRKFYNEISAH</sequence>
<feature type="signal peptide" evidence="2">
    <location>
        <begin position="1"/>
        <end position="28"/>
    </location>
</feature>
<dbReference type="GO" id="GO:0009297">
    <property type="term" value="P:pilus assembly"/>
    <property type="evidence" value="ECO:0007669"/>
    <property type="project" value="InterPro"/>
</dbReference>
<dbReference type="NCBIfam" id="TIGR02519">
    <property type="entry name" value="pilus_MshL"/>
    <property type="match status" value="1"/>
</dbReference>
<organism evidence="5 6">
    <name type="scientific">Halioxenophilus aromaticivorans</name>
    <dbReference type="NCBI Taxonomy" id="1306992"/>
    <lineage>
        <taxon>Bacteria</taxon>
        <taxon>Pseudomonadati</taxon>
        <taxon>Pseudomonadota</taxon>
        <taxon>Gammaproteobacteria</taxon>
        <taxon>Alteromonadales</taxon>
        <taxon>Alteromonadaceae</taxon>
        <taxon>Halioxenophilus</taxon>
    </lineage>
</organism>
<dbReference type="RefSeq" id="WP_345426865.1">
    <property type="nucleotide sequence ID" value="NZ_AP031496.1"/>
</dbReference>
<dbReference type="GO" id="GO:0015627">
    <property type="term" value="C:type II protein secretion system complex"/>
    <property type="evidence" value="ECO:0007669"/>
    <property type="project" value="TreeGrafter"/>
</dbReference>
<dbReference type="InterPro" id="IPR013358">
    <property type="entry name" value="Pilus_biogenesis_MshL"/>
</dbReference>
<evidence type="ECO:0000313" key="5">
    <source>
        <dbReference type="EMBL" id="GAA4956779.1"/>
    </source>
</evidence>
<dbReference type="Pfam" id="PF07655">
    <property type="entry name" value="Secretin_N_2"/>
    <property type="match status" value="1"/>
</dbReference>
<dbReference type="PROSITE" id="PS51257">
    <property type="entry name" value="PROKAR_LIPOPROTEIN"/>
    <property type="match status" value="1"/>
</dbReference>
<evidence type="ECO:0000259" key="3">
    <source>
        <dbReference type="Pfam" id="PF00263"/>
    </source>
</evidence>
<reference evidence="6" key="1">
    <citation type="journal article" date="2019" name="Int. J. Syst. Evol. Microbiol.">
        <title>The Global Catalogue of Microorganisms (GCM) 10K type strain sequencing project: providing services to taxonomists for standard genome sequencing and annotation.</title>
        <authorList>
            <consortium name="The Broad Institute Genomics Platform"/>
            <consortium name="The Broad Institute Genome Sequencing Center for Infectious Disease"/>
            <person name="Wu L."/>
            <person name="Ma J."/>
        </authorList>
    </citation>
    <scope>NUCLEOTIDE SEQUENCE [LARGE SCALE GENOMIC DNA]</scope>
    <source>
        <strain evidence="6">JCM 19134</strain>
    </source>
</reference>
<dbReference type="InterPro" id="IPR001775">
    <property type="entry name" value="GspD/PilQ"/>
</dbReference>
<keyword evidence="6" id="KW-1185">Reference proteome</keyword>
<dbReference type="InterPro" id="IPR011514">
    <property type="entry name" value="Secretin_N_2"/>
</dbReference>
<dbReference type="InterPro" id="IPR004846">
    <property type="entry name" value="T2SS/T3SS_dom"/>
</dbReference>
<dbReference type="PANTHER" id="PTHR30332">
    <property type="entry name" value="PROBABLE GENERAL SECRETION PATHWAY PROTEIN D"/>
    <property type="match status" value="1"/>
</dbReference>
<proteinExistence type="predicted"/>
<protein>
    <submittedName>
        <fullName evidence="5">Type II and III secretion system protein</fullName>
    </submittedName>
</protein>
<evidence type="ECO:0000256" key="2">
    <source>
        <dbReference type="SAM" id="SignalP"/>
    </source>
</evidence>
<dbReference type="PANTHER" id="PTHR30332:SF17">
    <property type="entry name" value="TYPE IV PILIATION SYSTEM PROTEIN DR_0774-RELATED"/>
    <property type="match status" value="1"/>
</dbReference>
<feature type="region of interest" description="Disordered" evidence="1">
    <location>
        <begin position="27"/>
        <end position="54"/>
    </location>
</feature>
<dbReference type="Pfam" id="PF00263">
    <property type="entry name" value="Secretin"/>
    <property type="match status" value="1"/>
</dbReference>
<accession>A0AAV3U871</accession>
<feature type="compositionally biased region" description="Gly residues" evidence="1">
    <location>
        <begin position="170"/>
        <end position="180"/>
    </location>
</feature>
<feature type="domain" description="Type II/III secretion system secretin-like" evidence="3">
    <location>
        <begin position="327"/>
        <end position="508"/>
    </location>
</feature>
<keyword evidence="2" id="KW-0732">Signal</keyword>
<dbReference type="GO" id="GO:0019867">
    <property type="term" value="C:outer membrane"/>
    <property type="evidence" value="ECO:0007669"/>
    <property type="project" value="InterPro"/>
</dbReference>
<feature type="chain" id="PRO_5043741404" evidence="2">
    <location>
        <begin position="29"/>
        <end position="529"/>
    </location>
</feature>